<keyword evidence="5 9" id="KW-0547">Nucleotide-binding</keyword>
<dbReference type="InterPro" id="IPR011831">
    <property type="entry name" value="ADP-Glc_PPase"/>
</dbReference>
<dbReference type="NCBIfam" id="NF002023">
    <property type="entry name" value="PRK00844.1"/>
    <property type="match status" value="1"/>
</dbReference>
<dbReference type="RefSeq" id="WP_376849286.1">
    <property type="nucleotide sequence ID" value="NZ_JBHSMF010000006.1"/>
</dbReference>
<dbReference type="Gene3D" id="2.160.10.10">
    <property type="entry name" value="Hexapeptide repeat proteins"/>
    <property type="match status" value="1"/>
</dbReference>
<dbReference type="SUPFAM" id="SSF53448">
    <property type="entry name" value="Nucleotide-diphospho-sugar transferases"/>
    <property type="match status" value="1"/>
</dbReference>
<dbReference type="InterPro" id="IPR029044">
    <property type="entry name" value="Nucleotide-diphossugar_trans"/>
</dbReference>
<feature type="site" description="Could play a key role in the communication between the regulatory and the substrate sites" evidence="9">
    <location>
        <position position="61"/>
    </location>
</feature>
<sequence length="432" mass="48339">MPSNHKVLAFVMAGGEGSRLHPLTATRCKPAVPFNGKHRIVDFVLSNLVNSEIYSIYLLVQYKSQSLIEHIRQSWTMTRFIKDHFVTVVPPQMRNGPEWFQGTADAVFQNIHLIESFKPDIVAVFGADHIYRMDVRQMIDFHVKTGAQASVATLPVKLEQCGEFGIVEIDEDHRITEFREKPESAKPMPGSSTHALASMGNYIFNADVLLQALHRMKETGQSDFGKHILPSMVSSHKLVAYDFDTNSIPGTESYEEHAYWRDVGTIDSYFAAHFDTLGATPKFRMTNSRWPIYASPDQAESAQIEHGTIHRSVVGSGCVVDGATLDHAMLRRSVLVERDARLEHCIIMERSRIGTGALVRRAIIDQDNDVPPQERIGFDLVQDRERFQVTESGIVVVPAGFFPPRATANPFLSPQAPSEAWSDHAPGMEVLT</sequence>
<comment type="caution">
    <text evidence="13">The sequence shown here is derived from an EMBL/GenBank/DDBJ whole genome shotgun (WGS) entry which is preliminary data.</text>
</comment>
<keyword evidence="3 9" id="KW-0808">Transferase</keyword>
<comment type="function">
    <text evidence="9">Involved in the biosynthesis of ADP-glucose, a building block required for the elongation reactions to produce glycogen. Catalyzes the reaction between ATP and alpha-D-glucose 1-phosphate (G1P) to produce pyrophosphate and ADP-Glc.</text>
</comment>
<dbReference type="Proteomes" id="UP001596037">
    <property type="component" value="Unassembled WGS sequence"/>
</dbReference>
<evidence type="ECO:0000256" key="6">
    <source>
        <dbReference type="ARBA" id="ARBA00022840"/>
    </source>
</evidence>
<feature type="region of interest" description="Disordered" evidence="10">
    <location>
        <begin position="413"/>
        <end position="432"/>
    </location>
</feature>
<comment type="caution">
    <text evidence="9">Lacks conserved residue(s) required for the propagation of feature annotation.</text>
</comment>
<keyword evidence="6 9" id="KW-0067">ATP-binding</keyword>
<evidence type="ECO:0000259" key="12">
    <source>
        <dbReference type="Pfam" id="PF24894"/>
    </source>
</evidence>
<feature type="site" description="Could play a key role in the communication between the regulatory and the substrate sites" evidence="9">
    <location>
        <position position="99"/>
    </location>
</feature>
<evidence type="ECO:0000313" key="13">
    <source>
        <dbReference type="EMBL" id="MFC5497259.1"/>
    </source>
</evidence>
<keyword evidence="2 9" id="KW-0321">Glycogen metabolism</keyword>
<dbReference type="InterPro" id="IPR005835">
    <property type="entry name" value="NTP_transferase_dom"/>
</dbReference>
<keyword evidence="14" id="KW-1185">Reference proteome</keyword>
<evidence type="ECO:0000256" key="8">
    <source>
        <dbReference type="ARBA" id="ARBA00023277"/>
    </source>
</evidence>
<dbReference type="PANTHER" id="PTHR43523:SF2">
    <property type="entry name" value="GLUCOSE-1-PHOSPHATE ADENYLYLTRANSFERASE"/>
    <property type="match status" value="1"/>
</dbReference>
<gene>
    <name evidence="9" type="primary">glgC</name>
    <name evidence="13" type="ORF">ACFPOE_06920</name>
</gene>
<dbReference type="GO" id="GO:0008878">
    <property type="term" value="F:glucose-1-phosphate adenylyltransferase activity"/>
    <property type="evidence" value="ECO:0007669"/>
    <property type="project" value="UniProtKB-EC"/>
</dbReference>
<dbReference type="EMBL" id="JBHSMF010000006">
    <property type="protein sequence ID" value="MFC5497259.1"/>
    <property type="molecule type" value="Genomic_DNA"/>
</dbReference>
<accession>A0ABW0NEB0</accession>
<dbReference type="EC" id="2.7.7.27" evidence="9"/>
<organism evidence="13 14">
    <name type="scientific">Caenimonas terrae</name>
    <dbReference type="NCBI Taxonomy" id="696074"/>
    <lineage>
        <taxon>Bacteria</taxon>
        <taxon>Pseudomonadati</taxon>
        <taxon>Pseudomonadota</taxon>
        <taxon>Betaproteobacteria</taxon>
        <taxon>Burkholderiales</taxon>
        <taxon>Comamonadaceae</taxon>
        <taxon>Caenimonas</taxon>
    </lineage>
</organism>
<dbReference type="HAMAP" id="MF_00624">
    <property type="entry name" value="GlgC"/>
    <property type="match status" value="1"/>
</dbReference>
<comment type="subunit">
    <text evidence="9">Homotetramer.</text>
</comment>
<evidence type="ECO:0000259" key="11">
    <source>
        <dbReference type="Pfam" id="PF00483"/>
    </source>
</evidence>
<keyword evidence="4 9" id="KW-0548">Nucleotidyltransferase</keyword>
<feature type="binding site" evidence="9">
    <location>
        <begin position="180"/>
        <end position="181"/>
    </location>
    <ligand>
        <name>alpha-D-glucose 1-phosphate</name>
        <dbReference type="ChEBI" id="CHEBI:58601"/>
    </ligand>
</feature>
<feature type="domain" description="Glucose-1-phosphate adenylyltransferase/Bifunctional protein GlmU-like C-terminal hexapeptide" evidence="12">
    <location>
        <begin position="303"/>
        <end position="397"/>
    </location>
</feature>
<evidence type="ECO:0000256" key="9">
    <source>
        <dbReference type="HAMAP-Rule" id="MF_00624"/>
    </source>
</evidence>
<keyword evidence="7 9" id="KW-0320">Glycogen biosynthesis</keyword>
<reference evidence="14" key="1">
    <citation type="journal article" date="2019" name="Int. J. Syst. Evol. Microbiol.">
        <title>The Global Catalogue of Microorganisms (GCM) 10K type strain sequencing project: providing services to taxonomists for standard genome sequencing and annotation.</title>
        <authorList>
            <consortium name="The Broad Institute Genomics Platform"/>
            <consortium name="The Broad Institute Genome Sequencing Center for Infectious Disease"/>
            <person name="Wu L."/>
            <person name="Ma J."/>
        </authorList>
    </citation>
    <scope>NUCLEOTIDE SEQUENCE [LARGE SCALE GENOMIC DNA]</scope>
    <source>
        <strain evidence="14">CCUG 57401</strain>
    </source>
</reference>
<evidence type="ECO:0000256" key="7">
    <source>
        <dbReference type="ARBA" id="ARBA00023056"/>
    </source>
</evidence>
<evidence type="ECO:0000256" key="3">
    <source>
        <dbReference type="ARBA" id="ARBA00022679"/>
    </source>
</evidence>
<feature type="binding site" evidence="9">
    <location>
        <position position="165"/>
    </location>
    <ligand>
        <name>alpha-D-glucose 1-phosphate</name>
        <dbReference type="ChEBI" id="CHEBI:58601"/>
    </ligand>
</feature>
<dbReference type="CDD" id="cd04651">
    <property type="entry name" value="LbH_G1P_AT_C"/>
    <property type="match status" value="1"/>
</dbReference>
<evidence type="ECO:0000256" key="1">
    <source>
        <dbReference type="ARBA" id="ARBA00010443"/>
    </source>
</evidence>
<evidence type="ECO:0000256" key="2">
    <source>
        <dbReference type="ARBA" id="ARBA00022600"/>
    </source>
</evidence>
<dbReference type="PROSITE" id="PS00810">
    <property type="entry name" value="ADP_GLC_PYROPHOSPH_3"/>
    <property type="match status" value="1"/>
</dbReference>
<dbReference type="PROSITE" id="PS00809">
    <property type="entry name" value="ADP_GLC_PYROPHOSPH_2"/>
    <property type="match status" value="1"/>
</dbReference>
<proteinExistence type="inferred from homology"/>
<name>A0ABW0NEB0_9BURK</name>
<dbReference type="PANTHER" id="PTHR43523">
    <property type="entry name" value="GLUCOSE-1-PHOSPHATE ADENYLYLTRANSFERASE-RELATED"/>
    <property type="match status" value="1"/>
</dbReference>
<dbReference type="Pfam" id="PF24894">
    <property type="entry name" value="Hexapep_GlmU"/>
    <property type="match status" value="1"/>
</dbReference>
<keyword evidence="8 9" id="KW-0119">Carbohydrate metabolism</keyword>
<dbReference type="Pfam" id="PF00483">
    <property type="entry name" value="NTP_transferase"/>
    <property type="match status" value="1"/>
</dbReference>
<feature type="binding site" evidence="9">
    <location>
        <position position="198"/>
    </location>
    <ligand>
        <name>alpha-D-glucose 1-phosphate</name>
        <dbReference type="ChEBI" id="CHEBI:58601"/>
    </ligand>
</feature>
<dbReference type="SUPFAM" id="SSF51161">
    <property type="entry name" value="Trimeric LpxA-like enzymes"/>
    <property type="match status" value="1"/>
</dbReference>
<protein>
    <recommendedName>
        <fullName evidence="9">Glucose-1-phosphate adenylyltransferase</fullName>
        <ecNumber evidence="9">2.7.7.27</ecNumber>
    </recommendedName>
    <alternativeName>
        <fullName evidence="9">ADP-glucose pyrophosphorylase</fullName>
        <shortName evidence="9">ADPGlc PPase</shortName>
    </alternativeName>
    <alternativeName>
        <fullName evidence="9">ADP-glucose synthase</fullName>
    </alternativeName>
</protein>
<comment type="catalytic activity">
    <reaction evidence="9">
        <text>alpha-D-glucose 1-phosphate + ATP + H(+) = ADP-alpha-D-glucose + diphosphate</text>
        <dbReference type="Rhea" id="RHEA:12120"/>
        <dbReference type="ChEBI" id="CHEBI:15378"/>
        <dbReference type="ChEBI" id="CHEBI:30616"/>
        <dbReference type="ChEBI" id="CHEBI:33019"/>
        <dbReference type="ChEBI" id="CHEBI:57498"/>
        <dbReference type="ChEBI" id="CHEBI:58601"/>
        <dbReference type="EC" id="2.7.7.27"/>
    </reaction>
</comment>
<evidence type="ECO:0000313" key="14">
    <source>
        <dbReference type="Proteomes" id="UP001596037"/>
    </source>
</evidence>
<dbReference type="InterPro" id="IPR056818">
    <property type="entry name" value="GlmU/GlgC-like_hexapep"/>
</dbReference>
<comment type="pathway">
    <text evidence="9">Glycan biosynthesis; glycogen biosynthesis.</text>
</comment>
<dbReference type="InterPro" id="IPR005836">
    <property type="entry name" value="ADP_Glu_pyroP_CS"/>
</dbReference>
<dbReference type="Gene3D" id="3.90.550.10">
    <property type="entry name" value="Spore Coat Polysaccharide Biosynthesis Protein SpsA, Chain A"/>
    <property type="match status" value="1"/>
</dbReference>
<dbReference type="InterPro" id="IPR011004">
    <property type="entry name" value="Trimer_LpxA-like_sf"/>
</dbReference>
<evidence type="ECO:0000256" key="4">
    <source>
        <dbReference type="ARBA" id="ARBA00022695"/>
    </source>
</evidence>
<comment type="similarity">
    <text evidence="1 9">Belongs to the bacterial/plant glucose-1-phosphate adenylyltransferase family.</text>
</comment>
<feature type="domain" description="Nucleotidyl transferase" evidence="11">
    <location>
        <begin position="9"/>
        <end position="275"/>
    </location>
</feature>
<dbReference type="InterPro" id="IPR023049">
    <property type="entry name" value="GlgC_bac"/>
</dbReference>
<evidence type="ECO:0000256" key="10">
    <source>
        <dbReference type="SAM" id="MobiDB-lite"/>
    </source>
</evidence>
<dbReference type="CDD" id="cd02508">
    <property type="entry name" value="ADP_Glucose_PP"/>
    <property type="match status" value="1"/>
</dbReference>
<evidence type="ECO:0000256" key="5">
    <source>
        <dbReference type="ARBA" id="ARBA00022741"/>
    </source>
</evidence>